<name>A0A9P6F2S4_9FUNG</name>
<dbReference type="GO" id="GO:0005634">
    <property type="term" value="C:nucleus"/>
    <property type="evidence" value="ECO:0007669"/>
    <property type="project" value="UniProtKB-SubCell"/>
</dbReference>
<dbReference type="InterPro" id="IPR007219">
    <property type="entry name" value="XnlR_reg_dom"/>
</dbReference>
<evidence type="ECO:0000256" key="5">
    <source>
        <dbReference type="ARBA" id="ARBA00023242"/>
    </source>
</evidence>
<dbReference type="Proteomes" id="UP000723463">
    <property type="component" value="Unassembled WGS sequence"/>
</dbReference>
<dbReference type="GO" id="GO:0000981">
    <property type="term" value="F:DNA-binding transcription factor activity, RNA polymerase II-specific"/>
    <property type="evidence" value="ECO:0007669"/>
    <property type="project" value="InterPro"/>
</dbReference>
<feature type="compositionally biased region" description="Low complexity" evidence="6">
    <location>
        <begin position="631"/>
        <end position="653"/>
    </location>
</feature>
<keyword evidence="9" id="KW-1185">Reference proteome</keyword>
<feature type="compositionally biased region" description="Polar residues" evidence="6">
    <location>
        <begin position="655"/>
        <end position="669"/>
    </location>
</feature>
<feature type="region of interest" description="Disordered" evidence="6">
    <location>
        <begin position="436"/>
        <end position="473"/>
    </location>
</feature>
<dbReference type="InterPro" id="IPR050815">
    <property type="entry name" value="TF_fung"/>
</dbReference>
<feature type="region of interest" description="Disordered" evidence="6">
    <location>
        <begin position="617"/>
        <end position="683"/>
    </location>
</feature>
<evidence type="ECO:0000256" key="3">
    <source>
        <dbReference type="ARBA" id="ARBA00023015"/>
    </source>
</evidence>
<evidence type="ECO:0000259" key="7">
    <source>
        <dbReference type="Pfam" id="PF04082"/>
    </source>
</evidence>
<evidence type="ECO:0000256" key="1">
    <source>
        <dbReference type="ARBA" id="ARBA00004123"/>
    </source>
</evidence>
<evidence type="ECO:0000256" key="6">
    <source>
        <dbReference type="SAM" id="MobiDB-lite"/>
    </source>
</evidence>
<keyword evidence="2" id="KW-0479">Metal-binding</keyword>
<feature type="compositionally biased region" description="Polar residues" evidence="6">
    <location>
        <begin position="19"/>
        <end position="28"/>
    </location>
</feature>
<keyword evidence="3" id="KW-0805">Transcription regulation</keyword>
<feature type="region of interest" description="Disordered" evidence="6">
    <location>
        <begin position="1"/>
        <end position="44"/>
    </location>
</feature>
<accession>A0A9P6F2S4</accession>
<evidence type="ECO:0000256" key="4">
    <source>
        <dbReference type="ARBA" id="ARBA00023163"/>
    </source>
</evidence>
<proteinExistence type="predicted"/>
<dbReference type="Pfam" id="PF04082">
    <property type="entry name" value="Fungal_trans"/>
    <property type="match status" value="1"/>
</dbReference>
<comment type="subcellular location">
    <subcellularLocation>
        <location evidence="1">Nucleus</location>
    </subcellularLocation>
</comment>
<evidence type="ECO:0000256" key="2">
    <source>
        <dbReference type="ARBA" id="ARBA00022723"/>
    </source>
</evidence>
<dbReference type="GO" id="GO:0003677">
    <property type="term" value="F:DNA binding"/>
    <property type="evidence" value="ECO:0007669"/>
    <property type="project" value="InterPro"/>
</dbReference>
<feature type="domain" description="Xylanolytic transcriptional activator regulatory" evidence="7">
    <location>
        <begin position="83"/>
        <end position="380"/>
    </location>
</feature>
<dbReference type="GO" id="GO:0008270">
    <property type="term" value="F:zinc ion binding"/>
    <property type="evidence" value="ECO:0007669"/>
    <property type="project" value="InterPro"/>
</dbReference>
<protein>
    <recommendedName>
        <fullName evidence="7">Xylanolytic transcriptional activator regulatory domain-containing protein</fullName>
    </recommendedName>
</protein>
<feature type="compositionally biased region" description="Low complexity" evidence="6">
    <location>
        <begin position="29"/>
        <end position="43"/>
    </location>
</feature>
<dbReference type="AlphaFoldDB" id="A0A9P6F2S4"/>
<dbReference type="GO" id="GO:0006351">
    <property type="term" value="P:DNA-templated transcription"/>
    <property type="evidence" value="ECO:0007669"/>
    <property type="project" value="InterPro"/>
</dbReference>
<dbReference type="CDD" id="cd12148">
    <property type="entry name" value="fungal_TF_MHR"/>
    <property type="match status" value="1"/>
</dbReference>
<sequence length="718" mass="78986">MPQRKRGPLDGSKQGVKSELSSTVGQLGSSTTITTSTTDTTLSDQNARLRRSWEAHAQKLEQRTWPDPSSNPFSKEVQDHLVEVFFEFCFEDFNFFSPARFLQSYSQGALNPNLLNAVCAVAARFSNHPTVVTTPPCMSGEPFASKIRSRMGALVVEITTDTVHTLILLGFYEYISGKHLRGYRFEGIAGRMATELELHKVFAQKMTGSYDSEEERVTTEIKVRTFAFLLGSDAANSAVGGIPPLFDSTQSEPWIVPFEAGWWVEQASERQIGTQREEQAINPECVLILSKALRPRPIRGFGDPSLTVPILQVDISVWRFTNTGVVPQTVSSSSPTTNISHLASPITPITKQSDTKLTSRHWRESIPVIQRLDAAAEAWRRQLPEDCIPTSAKSSVWRTDINVIHHTFYYYILRISLYRSALLRAGMAADKVQERKKELSRQNGATGKSEATTNVGVDTDAPGMDRSGPDKDAEAEDQRFLRMALEVCHDAANQITDIVNQFTERLVRIRGSHLSFSVFIAGTAHVLQLTTSKDPERLAQAKQGLLTCIRFFRILGPYWAASNDQAMFLEGLLDAYAVKTKQKLSSTGLKSESDNNMEGEQPNPVISAPSALLEMSTPGAAQQHGMGTPDTTPSLGTSAATTTATATGSSPGSRSRVSAKSASTTTRFRSGSEELEEESVSAFLNTDSGLGTMWREPEKLEALEKATLLSLERLSFLN</sequence>
<evidence type="ECO:0000313" key="9">
    <source>
        <dbReference type="Proteomes" id="UP000723463"/>
    </source>
</evidence>
<evidence type="ECO:0000313" key="8">
    <source>
        <dbReference type="EMBL" id="KAF9541619.1"/>
    </source>
</evidence>
<reference evidence="8" key="1">
    <citation type="journal article" date="2020" name="Fungal Divers.">
        <title>Resolving the Mortierellaceae phylogeny through synthesis of multi-gene phylogenetics and phylogenomics.</title>
        <authorList>
            <person name="Vandepol N."/>
            <person name="Liber J."/>
            <person name="Desiro A."/>
            <person name="Na H."/>
            <person name="Kennedy M."/>
            <person name="Barry K."/>
            <person name="Grigoriev I.V."/>
            <person name="Miller A.N."/>
            <person name="O'Donnell K."/>
            <person name="Stajich J.E."/>
            <person name="Bonito G."/>
        </authorList>
    </citation>
    <scope>NUCLEOTIDE SEQUENCE</scope>
    <source>
        <strain evidence="8">NRRL 2591</strain>
    </source>
</reference>
<dbReference type="PANTHER" id="PTHR47338:SF5">
    <property type="entry name" value="ZN(II)2CYS6 TRANSCRIPTION FACTOR (EUROFUNG)"/>
    <property type="match status" value="1"/>
</dbReference>
<gene>
    <name evidence="8" type="ORF">EC957_002923</name>
</gene>
<dbReference type="EMBL" id="JAAAXW010000161">
    <property type="protein sequence ID" value="KAF9541619.1"/>
    <property type="molecule type" value="Genomic_DNA"/>
</dbReference>
<keyword evidence="5" id="KW-0539">Nucleus</keyword>
<organism evidence="8 9">
    <name type="scientific">Mortierella hygrophila</name>
    <dbReference type="NCBI Taxonomy" id="979708"/>
    <lineage>
        <taxon>Eukaryota</taxon>
        <taxon>Fungi</taxon>
        <taxon>Fungi incertae sedis</taxon>
        <taxon>Mucoromycota</taxon>
        <taxon>Mortierellomycotina</taxon>
        <taxon>Mortierellomycetes</taxon>
        <taxon>Mortierellales</taxon>
        <taxon>Mortierellaceae</taxon>
        <taxon>Mortierella</taxon>
    </lineage>
</organism>
<comment type="caution">
    <text evidence="8">The sequence shown here is derived from an EMBL/GenBank/DDBJ whole genome shotgun (WGS) entry which is preliminary data.</text>
</comment>
<feature type="compositionally biased region" description="Polar residues" evidence="6">
    <location>
        <begin position="441"/>
        <end position="456"/>
    </location>
</feature>
<dbReference type="PANTHER" id="PTHR47338">
    <property type="entry name" value="ZN(II)2CYS6 TRANSCRIPTION FACTOR (EUROFUNG)-RELATED"/>
    <property type="match status" value="1"/>
</dbReference>
<keyword evidence="4" id="KW-0804">Transcription</keyword>